<keyword evidence="13 22" id="KW-1133">Transmembrane helix</keyword>
<dbReference type="SMART" id="SM00219">
    <property type="entry name" value="TyrKc"/>
    <property type="match status" value="1"/>
</dbReference>
<dbReference type="InterPro" id="IPR050122">
    <property type="entry name" value="RTK"/>
</dbReference>
<dbReference type="GO" id="GO:0005524">
    <property type="term" value="F:ATP binding"/>
    <property type="evidence" value="ECO:0007669"/>
    <property type="project" value="UniProtKB-UniRule"/>
</dbReference>
<dbReference type="PROSITE" id="PS00107">
    <property type="entry name" value="PROTEIN_KINASE_ATP"/>
    <property type="match status" value="1"/>
</dbReference>
<feature type="region of interest" description="Disordered" evidence="21">
    <location>
        <begin position="1539"/>
        <end position="1561"/>
    </location>
</feature>
<evidence type="ECO:0000256" key="8">
    <source>
        <dbReference type="ARBA" id="ARBA00022729"/>
    </source>
</evidence>
<keyword evidence="6 22" id="KW-0812">Transmembrane</keyword>
<feature type="compositionally biased region" description="Polar residues" evidence="21">
    <location>
        <begin position="826"/>
        <end position="835"/>
    </location>
</feature>
<feature type="compositionally biased region" description="Polar residues" evidence="21">
    <location>
        <begin position="1659"/>
        <end position="1671"/>
    </location>
</feature>
<evidence type="ECO:0000313" key="26">
    <source>
        <dbReference type="Proteomes" id="UP001283361"/>
    </source>
</evidence>
<keyword evidence="26" id="KW-1185">Reference proteome</keyword>
<evidence type="ECO:0000256" key="5">
    <source>
        <dbReference type="ARBA" id="ARBA00022685"/>
    </source>
</evidence>
<feature type="transmembrane region" description="Helical" evidence="22">
    <location>
        <begin position="1033"/>
        <end position="1055"/>
    </location>
</feature>
<dbReference type="InterPro" id="IPR006211">
    <property type="entry name" value="Furin-like_Cys-rich_dom"/>
</dbReference>
<dbReference type="InterPro" id="IPR013783">
    <property type="entry name" value="Ig-like_fold"/>
</dbReference>
<comment type="catalytic activity">
    <reaction evidence="19">
        <text>L-tyrosyl-[protein] + ATP = O-phospho-L-tyrosyl-[protein] + ADP + H(+)</text>
        <dbReference type="Rhea" id="RHEA:10596"/>
        <dbReference type="Rhea" id="RHEA-COMP:10136"/>
        <dbReference type="Rhea" id="RHEA-COMP:20101"/>
        <dbReference type="ChEBI" id="CHEBI:15378"/>
        <dbReference type="ChEBI" id="CHEBI:30616"/>
        <dbReference type="ChEBI" id="CHEBI:46858"/>
        <dbReference type="ChEBI" id="CHEBI:61978"/>
        <dbReference type="ChEBI" id="CHEBI:456216"/>
        <dbReference type="EC" id="2.7.10.1"/>
    </reaction>
</comment>
<evidence type="ECO:0000256" key="15">
    <source>
        <dbReference type="ARBA" id="ARBA00023137"/>
    </source>
</evidence>
<protein>
    <recommendedName>
        <fullName evidence="2">receptor protein-tyrosine kinase</fullName>
        <ecNumber evidence="2">2.7.10.1</ecNumber>
    </recommendedName>
</protein>
<evidence type="ECO:0000256" key="19">
    <source>
        <dbReference type="ARBA" id="ARBA00051243"/>
    </source>
</evidence>
<dbReference type="PROSITE" id="PS50853">
    <property type="entry name" value="FN3"/>
    <property type="match status" value="1"/>
</dbReference>
<keyword evidence="14 22" id="KW-0472">Membrane</keyword>
<feature type="compositionally biased region" description="Low complexity" evidence="21">
    <location>
        <begin position="1539"/>
        <end position="1550"/>
    </location>
</feature>
<dbReference type="SMART" id="SM00261">
    <property type="entry name" value="FU"/>
    <property type="match status" value="1"/>
</dbReference>
<feature type="compositionally biased region" description="Low complexity" evidence="21">
    <location>
        <begin position="1788"/>
        <end position="1816"/>
    </location>
</feature>
<dbReference type="Pfam" id="PF01030">
    <property type="entry name" value="Recep_L_domain"/>
    <property type="match status" value="2"/>
</dbReference>
<dbReference type="Gene3D" id="3.80.20.20">
    <property type="entry name" value="Receptor L-domain"/>
    <property type="match status" value="2"/>
</dbReference>
<keyword evidence="12 20" id="KW-0067">ATP-binding</keyword>
<evidence type="ECO:0000256" key="7">
    <source>
        <dbReference type="ARBA" id="ARBA00022723"/>
    </source>
</evidence>
<gene>
    <name evidence="25" type="ORF">RRG08_059018</name>
</gene>
<proteinExistence type="predicted"/>
<dbReference type="EC" id="2.7.10.1" evidence="2"/>
<feature type="region of interest" description="Disordered" evidence="21">
    <location>
        <begin position="1589"/>
        <end position="1712"/>
    </location>
</feature>
<dbReference type="GO" id="GO:0004714">
    <property type="term" value="F:transmembrane receptor protein tyrosine kinase activity"/>
    <property type="evidence" value="ECO:0007669"/>
    <property type="project" value="UniProtKB-EC"/>
</dbReference>
<dbReference type="InterPro" id="IPR009030">
    <property type="entry name" value="Growth_fac_rcpt_cys_sf"/>
</dbReference>
<feature type="compositionally biased region" description="Low complexity" evidence="21">
    <location>
        <begin position="1687"/>
        <end position="1711"/>
    </location>
</feature>
<dbReference type="PROSITE" id="PS00109">
    <property type="entry name" value="PROTEIN_KINASE_TYR"/>
    <property type="match status" value="1"/>
</dbReference>
<dbReference type="PANTHER" id="PTHR24416:SF525">
    <property type="entry name" value="INSULIN-LIKE RECEPTOR"/>
    <property type="match status" value="1"/>
</dbReference>
<evidence type="ECO:0000256" key="16">
    <source>
        <dbReference type="ARBA" id="ARBA00023170"/>
    </source>
</evidence>
<feature type="domain" description="Fibronectin type-III" evidence="24">
    <location>
        <begin position="922"/>
        <end position="1021"/>
    </location>
</feature>
<evidence type="ECO:0000259" key="24">
    <source>
        <dbReference type="PROSITE" id="PS50853"/>
    </source>
</evidence>
<comment type="caution">
    <text evidence="25">The sequence shown here is derived from an EMBL/GenBank/DDBJ whole genome shotgun (WGS) entry which is preliminary data.</text>
</comment>
<dbReference type="InterPro" id="IPR001245">
    <property type="entry name" value="Ser-Thr/Tyr_kinase_cat_dom"/>
</dbReference>
<dbReference type="FunFam" id="3.30.200.20:FF:000026">
    <property type="entry name" value="Tyrosine-protein kinase receptor"/>
    <property type="match status" value="1"/>
</dbReference>
<feature type="region of interest" description="Disordered" evidence="21">
    <location>
        <begin position="1784"/>
        <end position="1851"/>
    </location>
</feature>
<keyword evidence="8" id="KW-0732">Signal</keyword>
<dbReference type="Pfam" id="PF07714">
    <property type="entry name" value="PK_Tyr_Ser-Thr"/>
    <property type="match status" value="1"/>
</dbReference>
<dbReference type="CDD" id="cd00064">
    <property type="entry name" value="FU"/>
    <property type="match status" value="1"/>
</dbReference>
<dbReference type="GO" id="GO:0005886">
    <property type="term" value="C:plasma membrane"/>
    <property type="evidence" value="ECO:0007669"/>
    <property type="project" value="TreeGrafter"/>
</dbReference>
<accession>A0AAE0Z5Z0</accession>
<keyword evidence="17" id="KW-0325">Glycoprotein</keyword>
<dbReference type="Pfam" id="PF00757">
    <property type="entry name" value="Furin-like"/>
    <property type="match status" value="1"/>
</dbReference>
<dbReference type="FunFam" id="1.10.510.10:FF:000554">
    <property type="entry name" value="Predicted protein"/>
    <property type="match status" value="1"/>
</dbReference>
<dbReference type="InterPro" id="IPR036116">
    <property type="entry name" value="FN3_sf"/>
</dbReference>
<keyword evidence="7" id="KW-0479">Metal-binding</keyword>
<keyword evidence="11" id="KW-0418">Kinase</keyword>
<dbReference type="CDD" id="cd00063">
    <property type="entry name" value="FN3"/>
    <property type="match status" value="2"/>
</dbReference>
<evidence type="ECO:0000256" key="22">
    <source>
        <dbReference type="SAM" id="Phobius"/>
    </source>
</evidence>
<evidence type="ECO:0000256" key="1">
    <source>
        <dbReference type="ARBA" id="ARBA00004479"/>
    </source>
</evidence>
<evidence type="ECO:0000256" key="11">
    <source>
        <dbReference type="ARBA" id="ARBA00022777"/>
    </source>
</evidence>
<keyword evidence="5" id="KW-0165">Cleavage on pair of basic residues</keyword>
<dbReference type="EMBL" id="JAWDGP010004662">
    <property type="protein sequence ID" value="KAK3762671.1"/>
    <property type="molecule type" value="Genomic_DNA"/>
</dbReference>
<feature type="domain" description="Protein kinase" evidence="23">
    <location>
        <begin position="1092"/>
        <end position="1362"/>
    </location>
</feature>
<dbReference type="InterPro" id="IPR020635">
    <property type="entry name" value="Tyr_kinase_cat_dom"/>
</dbReference>
<dbReference type="InterPro" id="IPR006212">
    <property type="entry name" value="Furin_repeat"/>
</dbReference>
<evidence type="ECO:0000256" key="10">
    <source>
        <dbReference type="ARBA" id="ARBA00022741"/>
    </source>
</evidence>
<evidence type="ECO:0000313" key="25">
    <source>
        <dbReference type="EMBL" id="KAK3762671.1"/>
    </source>
</evidence>
<dbReference type="GO" id="GO:0007169">
    <property type="term" value="P:cell surface receptor protein tyrosine kinase signaling pathway"/>
    <property type="evidence" value="ECO:0007669"/>
    <property type="project" value="TreeGrafter"/>
</dbReference>
<dbReference type="SMART" id="SM00060">
    <property type="entry name" value="FN3"/>
    <property type="match status" value="3"/>
</dbReference>
<feature type="compositionally biased region" description="Low complexity" evidence="21">
    <location>
        <begin position="1496"/>
        <end position="1513"/>
    </location>
</feature>
<keyword evidence="16" id="KW-0675">Receptor</keyword>
<dbReference type="GO" id="GO:0043235">
    <property type="term" value="C:receptor complex"/>
    <property type="evidence" value="ECO:0007669"/>
    <property type="project" value="TreeGrafter"/>
</dbReference>
<name>A0AAE0Z5Z0_9GAST</name>
<dbReference type="Gene3D" id="2.60.40.10">
    <property type="entry name" value="Immunoglobulins"/>
    <property type="match status" value="4"/>
</dbReference>
<evidence type="ECO:0000256" key="17">
    <source>
        <dbReference type="ARBA" id="ARBA00023180"/>
    </source>
</evidence>
<dbReference type="InterPro" id="IPR008266">
    <property type="entry name" value="Tyr_kinase_AS"/>
</dbReference>
<dbReference type="InterPro" id="IPR036941">
    <property type="entry name" value="Rcpt_L-dom_sf"/>
</dbReference>
<evidence type="ECO:0000256" key="4">
    <source>
        <dbReference type="ARBA" id="ARBA00022679"/>
    </source>
</evidence>
<keyword evidence="3" id="KW-0597">Phosphoprotein</keyword>
<dbReference type="Proteomes" id="UP001283361">
    <property type="component" value="Unassembled WGS sequence"/>
</dbReference>
<keyword evidence="10 20" id="KW-0547">Nucleotide-binding</keyword>
<feature type="compositionally biased region" description="Basic and acidic residues" evidence="21">
    <location>
        <begin position="836"/>
        <end position="854"/>
    </location>
</feature>
<dbReference type="InterPro" id="IPR017441">
    <property type="entry name" value="Protein_kinase_ATP_BS"/>
</dbReference>
<reference evidence="25" key="1">
    <citation type="journal article" date="2023" name="G3 (Bethesda)">
        <title>A reference genome for the long-term kleptoplast-retaining sea slug Elysia crispata morphotype clarki.</title>
        <authorList>
            <person name="Eastman K.E."/>
            <person name="Pendleton A.L."/>
            <person name="Shaikh M.A."/>
            <person name="Suttiyut T."/>
            <person name="Ogas R."/>
            <person name="Tomko P."/>
            <person name="Gavelis G."/>
            <person name="Widhalm J.R."/>
            <person name="Wisecaver J.H."/>
        </authorList>
    </citation>
    <scope>NUCLEOTIDE SEQUENCE</scope>
    <source>
        <strain evidence="25">ECLA1</strain>
    </source>
</reference>
<feature type="compositionally biased region" description="Basic and acidic residues" evidence="21">
    <location>
        <begin position="1609"/>
        <end position="1619"/>
    </location>
</feature>
<feature type="binding site" evidence="20">
    <location>
        <position position="1125"/>
    </location>
    <ligand>
        <name>ATP</name>
        <dbReference type="ChEBI" id="CHEBI:30616"/>
    </ligand>
</feature>
<evidence type="ECO:0000256" key="18">
    <source>
        <dbReference type="ARBA" id="ARBA00023211"/>
    </source>
</evidence>
<feature type="compositionally biased region" description="Basic and acidic residues" evidence="21">
    <location>
        <begin position="1630"/>
        <end position="1643"/>
    </location>
</feature>
<evidence type="ECO:0000256" key="6">
    <source>
        <dbReference type="ARBA" id="ARBA00022692"/>
    </source>
</evidence>
<keyword evidence="15" id="KW-0829">Tyrosine-protein kinase</keyword>
<sequence length="1851" mass="206287">MSILGETSGGGEVETVDGVCGDTVIQCDVSNLRLLHKCTVIEGSLFILQMNRTSTAPEDYDAYSFPELREITGYMVISGAFGLRTLRHLFPNLAVIRGEKLFLDTFALVVHGNRHLRELGLVSLSTIMQGAVRLSQNSFLCYVDTVDWPLLTVGVKASENVFENNRDVLMCADICPDSCNVTNSLTKVKRARCWTSEGDGCQKGPGLDCECDAKQVCKPDGSCCSPYCAGGCTGDGPHNCIACKNVNYDGKCDLHCPKSTFLYSGRRCLTDAECLGLNLHQQGSSTGANNSQAVDMDLKPKLLRGRRNGKCVFKCPKGYTLEEKSSGSECVECVGFCPKVCNKHTIHVMKDSEKLRGCTKIMGDLTLHIKGGKDVDKELTKNLGNIREITGMLQVISSHALLTLHFFQSLERIGSHNEGSPSQALVIMDNKNLEELFEEQQLQKMEIYGNVSIVGNMRLCRVKIDHFMNSTGVPGQSDDLFKSNGQKLPCKDVELELHVESIFSDRVTLTFNNHNPVDSRGVLHYSVHYKEVTEPVKDIYEGRDACSENSWQTKKIDVDRDISYTKEIIRTTVSFLKPFTKYAFYVNTIVLETAIKNAKSGIIYVLTDIDKPSDPEDLETIHISSRKAKLLWKPPRQPNSILTYYLIWLKKDEKISNKNFDGRDLCSDSELQKLLWDSDRRKQMQDAEKRKKEAQKYRNQNCCDCPKSETTLELLTRNRREDIGFENSIQDSLFQKRWSDSCNSAFIKAAHKLMNSNIHLGGQVRTHRKRRDVDQLLYSVGTNFSRPIRKEDLSYASHVFDMNLSASMDFDSSKLSKSDPYNNYSKFNVSSSQVNKTDESKDLNKTDESKDLDKKKKLQENAMVFTVLRKTQKRLDGLDHFSWYTIEVAACHSLDYGSPENCGMKGVTKMLTLADPDYDAINESSVRVTEVDSNRTRDRLISWDEPSKPNGMVLKHILQLQRLDEKAPRTICISREAYKNNSGGYRLDNLEPGNYSLRIQVFTEGGKGPMSQKILFYIDAFKEDESGWNEGTVLAIIFAVIFFLVIVLSTLLIYYKFAQRRSKLETVSVNPHYFFSEDFYVPDEWEVGRDNISFVKEVGQGSFGKVYEGIMRDPDKNTRRPVAIKTVNDKADFFEKLKFLKEATTMKYFECHHVVKLLGVVSQGQPALMIMELMALGDLRNYLRKCREDELDFPDFHPPTASQIRQIAGEIADGMAYLSHRKIIHRDLAARNCLVAGDGTVKIGDFGMARELDMSNYYRKDQKALLPVRWMAPESLNEGIFTTMSDVWSYGVVIYEMVTLAEQPYIGQSNDEVFAFVIGGGTMRAPVGCPQDLYDIMQQCWAYNPKHRPTFKFLIEMLLPYMSDAFKQVSFFLQEVAYSDADDDMENTGDDIVRIGYSDGDCSQYDVVGGDEDHWDGDDMWRKRWAAESQACNDNDDFRLVDEGNDGLMVALPKAEEEYANLDYASGSDGEDFSSAKGLSVSGSPHPKGKPNPYLSSGPACISPSPSSPISRSPVHHGWNLSPLHTMGSSHVEERSPLLLPTTLPSSPSSKHTTAEPYKTPLAALDILDDIDREEDEISGADSEFEDTVDFGVLPGKGKDKKFRSLSGDAHEPSERLRLLSDSSQAESWKSAEDSAHRSDRDSGSSQQFSRFHPDENTEPLNQEVTPSFLSPSVLPWPLGSAPTQRSSTPSTMKSSKSSSSSSLPLTSQTTGISDSSIVHAPVAEAVAVLPPAVIAPSQIQAEIPAAIQPPFSLASLKPFIPAQNSKVPEDPAHTVINHVEDRRESVNSLDSSSNRQNNSSHSNSNTGSIKSASVDGSGGGSKDSSSSAGSHHRFATNGHGPFSRQAAALC</sequence>
<dbReference type="PANTHER" id="PTHR24416">
    <property type="entry name" value="TYROSINE-PROTEIN KINASE RECEPTOR"/>
    <property type="match status" value="1"/>
</dbReference>
<keyword evidence="18" id="KW-0464">Manganese</keyword>
<evidence type="ECO:0000259" key="23">
    <source>
        <dbReference type="PROSITE" id="PS50011"/>
    </source>
</evidence>
<keyword evidence="9" id="KW-0677">Repeat</keyword>
<evidence type="ECO:0000256" key="13">
    <source>
        <dbReference type="ARBA" id="ARBA00022989"/>
    </source>
</evidence>
<evidence type="ECO:0000256" key="3">
    <source>
        <dbReference type="ARBA" id="ARBA00022553"/>
    </source>
</evidence>
<dbReference type="PRINTS" id="PR00109">
    <property type="entry name" value="TYRKINASE"/>
</dbReference>
<evidence type="ECO:0000256" key="14">
    <source>
        <dbReference type="ARBA" id="ARBA00023136"/>
    </source>
</evidence>
<evidence type="ECO:0000256" key="20">
    <source>
        <dbReference type="PROSITE-ProRule" id="PRU10141"/>
    </source>
</evidence>
<dbReference type="Gene3D" id="2.10.220.10">
    <property type="entry name" value="Hormone Receptor, Insulin-like Growth Factor Receptor 1, Chain A, domain 2"/>
    <property type="match status" value="1"/>
</dbReference>
<evidence type="ECO:0000256" key="12">
    <source>
        <dbReference type="ARBA" id="ARBA00022840"/>
    </source>
</evidence>
<dbReference type="Pfam" id="PF00041">
    <property type="entry name" value="fn3"/>
    <property type="match status" value="1"/>
</dbReference>
<dbReference type="SUPFAM" id="SSF57184">
    <property type="entry name" value="Growth factor receptor domain"/>
    <property type="match status" value="1"/>
</dbReference>
<dbReference type="InterPro" id="IPR000494">
    <property type="entry name" value="Rcpt_L-dom"/>
</dbReference>
<feature type="region of interest" description="Disordered" evidence="21">
    <location>
        <begin position="1470"/>
        <end position="1514"/>
    </location>
</feature>
<dbReference type="InterPro" id="IPR003961">
    <property type="entry name" value="FN3_dom"/>
</dbReference>
<evidence type="ECO:0000256" key="21">
    <source>
        <dbReference type="SAM" id="MobiDB-lite"/>
    </source>
</evidence>
<dbReference type="GO" id="GO:0046872">
    <property type="term" value="F:metal ion binding"/>
    <property type="evidence" value="ECO:0007669"/>
    <property type="project" value="UniProtKB-KW"/>
</dbReference>
<dbReference type="Gene3D" id="3.30.200.20">
    <property type="entry name" value="Phosphorylase Kinase, domain 1"/>
    <property type="match status" value="1"/>
</dbReference>
<keyword evidence="4" id="KW-0808">Transferase</keyword>
<dbReference type="SUPFAM" id="SSF56112">
    <property type="entry name" value="Protein kinase-like (PK-like)"/>
    <property type="match status" value="1"/>
</dbReference>
<dbReference type="InterPro" id="IPR011009">
    <property type="entry name" value="Kinase-like_dom_sf"/>
</dbReference>
<feature type="region of interest" description="Disordered" evidence="21">
    <location>
        <begin position="826"/>
        <end position="854"/>
    </location>
</feature>
<comment type="subcellular location">
    <subcellularLocation>
        <location evidence="1">Membrane</location>
        <topology evidence="1">Single-pass type I membrane protein</topology>
    </subcellularLocation>
</comment>
<evidence type="ECO:0000256" key="2">
    <source>
        <dbReference type="ARBA" id="ARBA00011902"/>
    </source>
</evidence>
<dbReference type="PROSITE" id="PS50011">
    <property type="entry name" value="PROTEIN_KINASE_DOM"/>
    <property type="match status" value="1"/>
</dbReference>
<dbReference type="SUPFAM" id="SSF52058">
    <property type="entry name" value="L domain-like"/>
    <property type="match status" value="2"/>
</dbReference>
<evidence type="ECO:0000256" key="9">
    <source>
        <dbReference type="ARBA" id="ARBA00022737"/>
    </source>
</evidence>
<organism evidence="25 26">
    <name type="scientific">Elysia crispata</name>
    <name type="common">lettuce slug</name>
    <dbReference type="NCBI Taxonomy" id="231223"/>
    <lineage>
        <taxon>Eukaryota</taxon>
        <taxon>Metazoa</taxon>
        <taxon>Spiralia</taxon>
        <taxon>Lophotrochozoa</taxon>
        <taxon>Mollusca</taxon>
        <taxon>Gastropoda</taxon>
        <taxon>Heterobranchia</taxon>
        <taxon>Euthyneura</taxon>
        <taxon>Panpulmonata</taxon>
        <taxon>Sacoglossa</taxon>
        <taxon>Placobranchoidea</taxon>
        <taxon>Plakobranchidae</taxon>
        <taxon>Elysia</taxon>
    </lineage>
</organism>
<dbReference type="Gene3D" id="1.10.510.10">
    <property type="entry name" value="Transferase(Phosphotransferase) domain 1"/>
    <property type="match status" value="1"/>
</dbReference>
<dbReference type="SUPFAM" id="SSF49265">
    <property type="entry name" value="Fibronectin type III"/>
    <property type="match status" value="2"/>
</dbReference>
<dbReference type="InterPro" id="IPR000719">
    <property type="entry name" value="Prot_kinase_dom"/>
</dbReference>